<dbReference type="Pfam" id="PF00989">
    <property type="entry name" value="PAS"/>
    <property type="match status" value="1"/>
</dbReference>
<feature type="transmembrane region" description="Helical" evidence="1">
    <location>
        <begin position="148"/>
        <end position="166"/>
    </location>
</feature>
<feature type="transmembrane region" description="Helical" evidence="1">
    <location>
        <begin position="210"/>
        <end position="231"/>
    </location>
</feature>
<dbReference type="InterPro" id="IPR013767">
    <property type="entry name" value="PAS_fold"/>
</dbReference>
<dbReference type="Proteomes" id="UP000279384">
    <property type="component" value="Unassembled WGS sequence"/>
</dbReference>
<gene>
    <name evidence="5" type="ORF">C8E02_2297</name>
</gene>
<reference evidence="5 6" key="1">
    <citation type="submission" date="2018-10" db="EMBL/GenBank/DDBJ databases">
        <title>Genomic Encyclopedia of Type Strains, Phase IV (KMG-IV): sequencing the most valuable type-strain genomes for metagenomic binning, comparative biology and taxonomic classification.</title>
        <authorList>
            <person name="Goeker M."/>
        </authorList>
    </citation>
    <scope>NUCLEOTIDE SEQUENCE [LARGE SCALE GENOMIC DNA]</scope>
    <source>
        <strain evidence="5 6">DSM 3303</strain>
    </source>
</reference>
<comment type="caution">
    <text evidence="5">The sequence shown here is derived from an EMBL/GenBank/DDBJ whole genome shotgun (WGS) entry which is preliminary data.</text>
</comment>
<dbReference type="InterPro" id="IPR033425">
    <property type="entry name" value="MASE3"/>
</dbReference>
<feature type="transmembrane region" description="Helical" evidence="1">
    <location>
        <begin position="116"/>
        <end position="136"/>
    </location>
</feature>
<dbReference type="Pfam" id="PF00990">
    <property type="entry name" value="GGDEF"/>
    <property type="match status" value="1"/>
</dbReference>
<dbReference type="SMART" id="SM00052">
    <property type="entry name" value="EAL"/>
    <property type="match status" value="1"/>
</dbReference>
<dbReference type="SUPFAM" id="SSF55785">
    <property type="entry name" value="PYP-like sensor domain (PAS domain)"/>
    <property type="match status" value="1"/>
</dbReference>
<dbReference type="CDD" id="cd00130">
    <property type="entry name" value="PAS"/>
    <property type="match status" value="1"/>
</dbReference>
<dbReference type="PANTHER" id="PTHR44757">
    <property type="entry name" value="DIGUANYLATE CYCLASE DGCP"/>
    <property type="match status" value="1"/>
</dbReference>
<feature type="domain" description="PAS" evidence="2">
    <location>
        <begin position="276"/>
        <end position="311"/>
    </location>
</feature>
<feature type="domain" description="EAL" evidence="3">
    <location>
        <begin position="571"/>
        <end position="823"/>
    </location>
</feature>
<evidence type="ECO:0000259" key="2">
    <source>
        <dbReference type="PROSITE" id="PS50112"/>
    </source>
</evidence>
<dbReference type="NCBIfam" id="TIGR00229">
    <property type="entry name" value="sensory_box"/>
    <property type="match status" value="1"/>
</dbReference>
<accession>A0A495BCQ7</accession>
<evidence type="ECO:0000259" key="4">
    <source>
        <dbReference type="PROSITE" id="PS50887"/>
    </source>
</evidence>
<organism evidence="5 6">
    <name type="scientific">Vogesella indigofera</name>
    <name type="common">Pseudomonas indigofera</name>
    <dbReference type="NCBI Taxonomy" id="45465"/>
    <lineage>
        <taxon>Bacteria</taxon>
        <taxon>Pseudomonadati</taxon>
        <taxon>Pseudomonadota</taxon>
        <taxon>Betaproteobacteria</taxon>
        <taxon>Neisseriales</taxon>
        <taxon>Chromobacteriaceae</taxon>
        <taxon>Vogesella</taxon>
    </lineage>
</organism>
<dbReference type="Pfam" id="PF17159">
    <property type="entry name" value="MASE3"/>
    <property type="match status" value="1"/>
</dbReference>
<dbReference type="CDD" id="cd01948">
    <property type="entry name" value="EAL"/>
    <property type="match status" value="1"/>
</dbReference>
<dbReference type="CDD" id="cd01949">
    <property type="entry name" value="GGDEF"/>
    <property type="match status" value="1"/>
</dbReference>
<dbReference type="InterPro" id="IPR000160">
    <property type="entry name" value="GGDEF_dom"/>
</dbReference>
<evidence type="ECO:0000313" key="6">
    <source>
        <dbReference type="Proteomes" id="UP000279384"/>
    </source>
</evidence>
<protein>
    <submittedName>
        <fullName evidence="5">PAS domain S-box-containing protein/diguanylate cyclase (GGDEF)-like protein</fullName>
    </submittedName>
</protein>
<keyword evidence="1" id="KW-1133">Transmembrane helix</keyword>
<feature type="transmembrane region" description="Helical" evidence="1">
    <location>
        <begin position="84"/>
        <end position="104"/>
    </location>
</feature>
<dbReference type="InterPro" id="IPR000014">
    <property type="entry name" value="PAS"/>
</dbReference>
<dbReference type="SMART" id="SM00091">
    <property type="entry name" value="PAS"/>
    <property type="match status" value="1"/>
</dbReference>
<dbReference type="PROSITE" id="PS50112">
    <property type="entry name" value="PAS"/>
    <property type="match status" value="1"/>
</dbReference>
<feature type="domain" description="GGDEF" evidence="4">
    <location>
        <begin position="431"/>
        <end position="562"/>
    </location>
</feature>
<dbReference type="GO" id="GO:0006355">
    <property type="term" value="P:regulation of DNA-templated transcription"/>
    <property type="evidence" value="ECO:0007669"/>
    <property type="project" value="InterPro"/>
</dbReference>
<dbReference type="SMART" id="SM00267">
    <property type="entry name" value="GGDEF"/>
    <property type="match status" value="1"/>
</dbReference>
<dbReference type="InterPro" id="IPR001633">
    <property type="entry name" value="EAL_dom"/>
</dbReference>
<keyword evidence="1" id="KW-0812">Transmembrane</keyword>
<dbReference type="PROSITE" id="PS50883">
    <property type="entry name" value="EAL"/>
    <property type="match status" value="1"/>
</dbReference>
<dbReference type="Pfam" id="PF00563">
    <property type="entry name" value="EAL"/>
    <property type="match status" value="1"/>
</dbReference>
<feature type="transmembrane region" description="Helical" evidence="1">
    <location>
        <begin position="21"/>
        <end position="43"/>
    </location>
</feature>
<dbReference type="PANTHER" id="PTHR44757:SF2">
    <property type="entry name" value="BIOFILM ARCHITECTURE MAINTENANCE PROTEIN MBAA"/>
    <property type="match status" value="1"/>
</dbReference>
<dbReference type="InterPro" id="IPR052155">
    <property type="entry name" value="Biofilm_reg_signaling"/>
</dbReference>
<dbReference type="InterPro" id="IPR035965">
    <property type="entry name" value="PAS-like_dom_sf"/>
</dbReference>
<dbReference type="Gene3D" id="3.30.450.20">
    <property type="entry name" value="PAS domain"/>
    <property type="match status" value="1"/>
</dbReference>
<dbReference type="NCBIfam" id="TIGR00254">
    <property type="entry name" value="GGDEF"/>
    <property type="match status" value="1"/>
</dbReference>
<dbReference type="Gene3D" id="3.20.20.450">
    <property type="entry name" value="EAL domain"/>
    <property type="match status" value="1"/>
</dbReference>
<dbReference type="InterPro" id="IPR043128">
    <property type="entry name" value="Rev_trsase/Diguanyl_cyclase"/>
</dbReference>
<proteinExistence type="predicted"/>
<feature type="transmembrane region" description="Helical" evidence="1">
    <location>
        <begin position="178"/>
        <end position="198"/>
    </location>
</feature>
<dbReference type="RefSeq" id="WP_120810839.1">
    <property type="nucleotide sequence ID" value="NZ_RBID01000015.1"/>
</dbReference>
<evidence type="ECO:0000256" key="1">
    <source>
        <dbReference type="SAM" id="Phobius"/>
    </source>
</evidence>
<dbReference type="PROSITE" id="PS50887">
    <property type="entry name" value="GGDEF"/>
    <property type="match status" value="1"/>
</dbReference>
<feature type="transmembrane region" description="Helical" evidence="1">
    <location>
        <begin position="49"/>
        <end position="72"/>
    </location>
</feature>
<dbReference type="SUPFAM" id="SSF141868">
    <property type="entry name" value="EAL domain-like"/>
    <property type="match status" value="1"/>
</dbReference>
<dbReference type="AlphaFoldDB" id="A0A495BCQ7"/>
<dbReference type="EMBL" id="RBID01000015">
    <property type="protein sequence ID" value="RKQ57984.1"/>
    <property type="molecule type" value="Genomic_DNA"/>
</dbReference>
<dbReference type="InterPro" id="IPR029787">
    <property type="entry name" value="Nucleotide_cyclase"/>
</dbReference>
<dbReference type="SUPFAM" id="SSF55073">
    <property type="entry name" value="Nucleotide cyclase"/>
    <property type="match status" value="1"/>
</dbReference>
<evidence type="ECO:0000259" key="3">
    <source>
        <dbReference type="PROSITE" id="PS50883"/>
    </source>
</evidence>
<keyword evidence="1" id="KW-0472">Membrane</keyword>
<dbReference type="InterPro" id="IPR035919">
    <property type="entry name" value="EAL_sf"/>
</dbReference>
<sequence length="823" mass="89673">MLSLSWPASTPSANTATPLPLALLLCFLISLMLLLQLVSPGWARLPGYAAIHTMLEILSIAMSLLVAVMAWFRTDSSRPLRVLAVGFAVIAALDTLHTVSYALLPAFVTTNTPQKAIVLWLGARAMVALAILCMLLPPPQQRRAIPLLWLYGALVALLGVGLYGRLPVLYQPGSGLTALKIALEWLLVGGYLLLAFRVHRAQQSIFAGQWLTAGLLVLAFGELFFCFYQLVDDVANGLGHVFKVIGQGFFLRGVIETRLLQPYQQLTVEKTAHEDARNRLHALVSGAPLGILVVDQDGRIVSSNPAAEQLFHAAPGALDGGHIDQLVPSALRGAHRQHRSGYHAAASVRRMSERQQVTAERCDGSQFHASVELAPLHWGQHAYVLAFVSDISVQVQQTSQLQWLALNDELTGLPNRHATIQQLDASLQQCPHGALLLCNIDALGRINQVFGHDSGDALLVASSQRLQGLLHPDEQLTRLQGDSFAVLMPGQRLPLPRAQQLLEAFAAPFVLPGGIELQAGARAGYCRYPEDGDQASQLLQHAEMAMTAAKRSISTPVVAFSDCEPARTRRWLQLAGQMALALQQQQFSMVYQPRVRLRDGSVAGFEALLRWQAAEGAISPGEFIPVAEETGFILRLGRWTLDQAIAQRAAWQRDGYQVGRMAINLSPRQLGDAGLQDWLLQSCQRHGVAPAQLELEITETAAMENLQWALPVLQQLRGLGLHLALDDFGTGYSSLAYLQQLPVSVLKIDLAFVRNLDREEGRAVARTIITLAQQLACNTVAEGVETPAQQAWLLANGCDEMQGFLEARPLPPAAVADYLRGKS</sequence>
<dbReference type="Gene3D" id="3.30.70.270">
    <property type="match status" value="1"/>
</dbReference>
<name>A0A495BCQ7_VOGIN</name>
<evidence type="ECO:0000313" key="5">
    <source>
        <dbReference type="EMBL" id="RKQ57984.1"/>
    </source>
</evidence>